<gene>
    <name evidence="1" type="ORF">ABID16_000068</name>
</gene>
<sequence length="70" mass="7725">MRELQLTDEKKSGSSAMAGPMEATQALACIILWNSGHFDTLDISNLIHVREDAVYRTLHAARAVQKEGVQ</sequence>
<comment type="caution">
    <text evidence="1">The sequence shown here is derived from an EMBL/GenBank/DDBJ whole genome shotgun (WGS) entry which is preliminary data.</text>
</comment>
<dbReference type="RefSeq" id="WP_354554010.1">
    <property type="nucleotide sequence ID" value="NZ_JBEPMB010000001.1"/>
</dbReference>
<organism evidence="1 2">
    <name type="scientific">Rhizobium aquaticum</name>
    <dbReference type="NCBI Taxonomy" id="1549636"/>
    <lineage>
        <taxon>Bacteria</taxon>
        <taxon>Pseudomonadati</taxon>
        <taxon>Pseudomonadota</taxon>
        <taxon>Alphaproteobacteria</taxon>
        <taxon>Hyphomicrobiales</taxon>
        <taxon>Rhizobiaceae</taxon>
        <taxon>Rhizobium/Agrobacterium group</taxon>
        <taxon>Rhizobium</taxon>
    </lineage>
</organism>
<accession>A0ABV2ITT6</accession>
<keyword evidence="2" id="KW-1185">Reference proteome</keyword>
<protein>
    <submittedName>
        <fullName evidence="1">Uncharacterized protein</fullName>
    </submittedName>
</protein>
<proteinExistence type="predicted"/>
<name>A0ABV2ITT6_9HYPH</name>
<evidence type="ECO:0000313" key="2">
    <source>
        <dbReference type="Proteomes" id="UP001549047"/>
    </source>
</evidence>
<dbReference type="EMBL" id="JBEPMB010000001">
    <property type="protein sequence ID" value="MET3611763.1"/>
    <property type="molecule type" value="Genomic_DNA"/>
</dbReference>
<dbReference type="Proteomes" id="UP001549047">
    <property type="component" value="Unassembled WGS sequence"/>
</dbReference>
<reference evidence="1 2" key="1">
    <citation type="submission" date="2024-06" db="EMBL/GenBank/DDBJ databases">
        <title>Genomic Encyclopedia of Type Strains, Phase IV (KMG-IV): sequencing the most valuable type-strain genomes for metagenomic binning, comparative biology and taxonomic classification.</title>
        <authorList>
            <person name="Goeker M."/>
        </authorList>
    </citation>
    <scope>NUCLEOTIDE SEQUENCE [LARGE SCALE GENOMIC DNA]</scope>
    <source>
        <strain evidence="1 2">DSM 29780</strain>
    </source>
</reference>
<evidence type="ECO:0000313" key="1">
    <source>
        <dbReference type="EMBL" id="MET3611763.1"/>
    </source>
</evidence>